<organism evidence="2 3">
    <name type="scientific">Cricetulus griseus</name>
    <name type="common">Chinese hamster</name>
    <name type="synonym">Cricetulus barabensis griseus</name>
    <dbReference type="NCBI Taxonomy" id="10029"/>
    <lineage>
        <taxon>Eukaryota</taxon>
        <taxon>Metazoa</taxon>
        <taxon>Chordata</taxon>
        <taxon>Craniata</taxon>
        <taxon>Vertebrata</taxon>
        <taxon>Euteleostomi</taxon>
        <taxon>Mammalia</taxon>
        <taxon>Eutheria</taxon>
        <taxon>Euarchontoglires</taxon>
        <taxon>Glires</taxon>
        <taxon>Rodentia</taxon>
        <taxon>Myomorpha</taxon>
        <taxon>Muroidea</taxon>
        <taxon>Cricetidae</taxon>
        <taxon>Cricetinae</taxon>
        <taxon>Cricetulus</taxon>
    </lineage>
</organism>
<dbReference type="Proteomes" id="UP000001075">
    <property type="component" value="Unassembled WGS sequence"/>
</dbReference>
<evidence type="ECO:0000313" key="3">
    <source>
        <dbReference type="Proteomes" id="UP000001075"/>
    </source>
</evidence>
<name>G3GU11_CRIGR</name>
<dbReference type="InParanoid" id="G3GU11"/>
<protein>
    <submittedName>
        <fullName evidence="2">Uncharacterized protein</fullName>
    </submittedName>
</protein>
<gene>
    <name evidence="2" type="ORF">I79_001158</name>
</gene>
<reference evidence="3" key="1">
    <citation type="journal article" date="2011" name="Nat. Biotechnol.">
        <title>The genomic sequence of the Chinese hamster ovary (CHO)-K1 cell line.</title>
        <authorList>
            <person name="Xu X."/>
            <person name="Nagarajan H."/>
            <person name="Lewis N.E."/>
            <person name="Pan S."/>
            <person name="Cai Z."/>
            <person name="Liu X."/>
            <person name="Chen W."/>
            <person name="Xie M."/>
            <person name="Wang W."/>
            <person name="Hammond S."/>
            <person name="Andersen M.R."/>
            <person name="Neff N."/>
            <person name="Passarelli B."/>
            <person name="Koh W."/>
            <person name="Fan H.C."/>
            <person name="Wang J."/>
            <person name="Gui Y."/>
            <person name="Lee K.H."/>
            <person name="Betenbaugh M.J."/>
            <person name="Quake S.R."/>
            <person name="Famili I."/>
            <person name="Palsson B.O."/>
            <person name="Wang J."/>
        </authorList>
    </citation>
    <scope>NUCLEOTIDE SEQUENCE [LARGE SCALE GENOMIC DNA]</scope>
    <source>
        <strain evidence="3">CHO K1 cell line</strain>
    </source>
</reference>
<dbReference type="AlphaFoldDB" id="G3GU11"/>
<accession>G3GU11</accession>
<feature type="chain" id="PRO_5003443774" evidence="1">
    <location>
        <begin position="24"/>
        <end position="52"/>
    </location>
</feature>
<feature type="signal peptide" evidence="1">
    <location>
        <begin position="1"/>
        <end position="23"/>
    </location>
</feature>
<dbReference type="EMBL" id="JH000025">
    <property type="protein sequence ID" value="EGV95937.1"/>
    <property type="molecule type" value="Genomic_DNA"/>
</dbReference>
<evidence type="ECO:0000313" key="2">
    <source>
        <dbReference type="EMBL" id="EGV95937.1"/>
    </source>
</evidence>
<evidence type="ECO:0000256" key="1">
    <source>
        <dbReference type="SAM" id="SignalP"/>
    </source>
</evidence>
<proteinExistence type="predicted"/>
<sequence>MAQWLSYSLWLAAFLGPWGRRGARRRAPRTTGSRDEKRRLSAILLRTRRDCE</sequence>
<keyword evidence="1" id="KW-0732">Signal</keyword>